<dbReference type="RefSeq" id="XP_022477315.1">
    <property type="nucleotide sequence ID" value="XM_022616226.1"/>
</dbReference>
<dbReference type="SUPFAM" id="SSF69572">
    <property type="entry name" value="Activating enzymes of the ubiquitin-like proteins"/>
    <property type="match status" value="1"/>
</dbReference>
<dbReference type="EMBL" id="MJBS01000030">
    <property type="protein sequence ID" value="OHF00171.1"/>
    <property type="molecule type" value="Genomic_DNA"/>
</dbReference>
<dbReference type="PRINTS" id="PR01849">
    <property type="entry name" value="UBIQUITINACT"/>
</dbReference>
<dbReference type="PANTHER" id="PTHR10953">
    <property type="entry name" value="UBIQUITIN-ACTIVATING ENZYME E1"/>
    <property type="match status" value="1"/>
</dbReference>
<evidence type="ECO:0000256" key="2">
    <source>
        <dbReference type="ARBA" id="ARBA00004718"/>
    </source>
</evidence>
<dbReference type="FunFam" id="3.40.50.720:FF:000560">
    <property type="entry name" value="SUMO activating enzyme (AosA), putative"/>
    <property type="match status" value="1"/>
</dbReference>
<keyword evidence="5" id="KW-0539">Nucleus</keyword>
<evidence type="ECO:0000256" key="7">
    <source>
        <dbReference type="SAM" id="MobiDB-lite"/>
    </source>
</evidence>
<keyword evidence="10" id="KW-1185">Reference proteome</keyword>
<dbReference type="GeneID" id="34557736"/>
<feature type="region of interest" description="Disordered" evidence="7">
    <location>
        <begin position="1"/>
        <end position="30"/>
    </location>
</feature>
<dbReference type="InterPro" id="IPR035985">
    <property type="entry name" value="Ubiquitin-activating_enz"/>
</dbReference>
<dbReference type="PANTHER" id="PTHR10953:SF162">
    <property type="entry name" value="SUMO-ACTIVATING ENZYME SUBUNIT 1"/>
    <property type="match status" value="1"/>
</dbReference>
<evidence type="ECO:0000256" key="3">
    <source>
        <dbReference type="ARBA" id="ARBA00005673"/>
    </source>
</evidence>
<comment type="pathway">
    <text evidence="2">Protein modification; protein sumoylation.</text>
</comment>
<dbReference type="OrthoDB" id="1708823at2759"/>
<feature type="compositionally biased region" description="Low complexity" evidence="7">
    <location>
        <begin position="9"/>
        <end position="29"/>
    </location>
</feature>
<sequence length="515" mass="55464">MEEQTQPKETPAQETTIQQQQPAQESAAPRSNVLALGTALPHLPLLNPSNGFDPSMQAAPMDQVLPEALQEVIPGAMPGILPGILPTGEMFMPQLLQQNGQQQIFMNDSMMPNIPAAGMSADEIALYDRQIRLWGIKAQEKIRSASILLITMKALANEIAKNLVLAGIGSLTILDGAPVSESDLGSQFFLSEEENHVGQNRAQAAAAAIQKLNPRVQVHVDAEGIKSKGTSYFSAFDIVIATDLDPDSLNIINTATRLHQRAFYAAGTQGMYGFVFSDLIEHDYVIERDLGNVATKLAPETRTRSVVAVNTKKEGGKTIEMVTKRELYSTWYLASDGATLPEEYAKSARRKKAVSPVISCLRALWDFQVLNNGRLPSHTKEDLGLFTKLATAKHAQLGLPSETLRSEVLRGFLQNIGSEMAPVTAILGGQLAQDVINVLGQTQQPIQNMVIFDGNTMEASVLPLHPVGELGRGLLSLAAPGGLLPNGGGLMPGDPSMMMSLDGAVDFNNTQILTQ</sequence>
<evidence type="ECO:0000313" key="10">
    <source>
        <dbReference type="Proteomes" id="UP000176998"/>
    </source>
</evidence>
<organism evidence="9 10">
    <name type="scientific">Colletotrichum orchidophilum</name>
    <dbReference type="NCBI Taxonomy" id="1209926"/>
    <lineage>
        <taxon>Eukaryota</taxon>
        <taxon>Fungi</taxon>
        <taxon>Dikarya</taxon>
        <taxon>Ascomycota</taxon>
        <taxon>Pezizomycotina</taxon>
        <taxon>Sordariomycetes</taxon>
        <taxon>Hypocreomycetidae</taxon>
        <taxon>Glomerellales</taxon>
        <taxon>Glomerellaceae</taxon>
        <taxon>Colletotrichum</taxon>
    </lineage>
</organism>
<comment type="similarity">
    <text evidence="3">Belongs to the ubiquitin-activating E1 family.</text>
</comment>
<proteinExistence type="inferred from homology"/>
<reference evidence="9 10" key="1">
    <citation type="submission" date="2016-09" db="EMBL/GenBank/DDBJ databases">
        <authorList>
            <person name="Capua I."/>
            <person name="De Benedictis P."/>
            <person name="Joannis T."/>
            <person name="Lombin L.H."/>
            <person name="Cattoli G."/>
        </authorList>
    </citation>
    <scope>NUCLEOTIDE SEQUENCE [LARGE SCALE GENOMIC DNA]</scope>
    <source>
        <strain evidence="9 10">IMI 309357</strain>
    </source>
</reference>
<evidence type="ECO:0000256" key="5">
    <source>
        <dbReference type="ARBA" id="ARBA00023242"/>
    </source>
</evidence>
<evidence type="ECO:0000256" key="4">
    <source>
        <dbReference type="ARBA" id="ARBA00022786"/>
    </source>
</evidence>
<name>A0A1G4BFM2_9PEZI</name>
<dbReference type="STRING" id="1209926.A0A1G4BFM2"/>
<dbReference type="GO" id="GO:0016925">
    <property type="term" value="P:protein sumoylation"/>
    <property type="evidence" value="ECO:0007669"/>
    <property type="project" value="TreeGrafter"/>
</dbReference>
<protein>
    <recommendedName>
        <fullName evidence="6">Ubiquitin-like 1-activating enzyme E1A</fullName>
    </recommendedName>
</protein>
<dbReference type="CDD" id="cd01492">
    <property type="entry name" value="Aos1_SUMO"/>
    <property type="match status" value="1"/>
</dbReference>
<accession>A0A1G4BFM2</accession>
<dbReference type="GO" id="GO:0019948">
    <property type="term" value="F:SUMO activating enzyme activity"/>
    <property type="evidence" value="ECO:0007669"/>
    <property type="project" value="TreeGrafter"/>
</dbReference>
<dbReference type="InterPro" id="IPR000011">
    <property type="entry name" value="UBQ/SUMO-activ_enz_E1-like"/>
</dbReference>
<keyword evidence="4" id="KW-0833">Ubl conjugation pathway</keyword>
<comment type="subcellular location">
    <subcellularLocation>
        <location evidence="1">Nucleus</location>
    </subcellularLocation>
</comment>
<dbReference type="GO" id="GO:0031510">
    <property type="term" value="C:SUMO activating enzyme complex"/>
    <property type="evidence" value="ECO:0007669"/>
    <property type="project" value="TreeGrafter"/>
</dbReference>
<evidence type="ECO:0000256" key="6">
    <source>
        <dbReference type="ARBA" id="ARBA00044354"/>
    </source>
</evidence>
<dbReference type="Proteomes" id="UP000176998">
    <property type="component" value="Unassembled WGS sequence"/>
</dbReference>
<dbReference type="InterPro" id="IPR000594">
    <property type="entry name" value="ThiF_NAD_FAD-bd"/>
</dbReference>
<gene>
    <name evidence="9" type="ORF">CORC01_04579</name>
</gene>
<feature type="domain" description="THIF-type NAD/FAD binding fold" evidence="8">
    <location>
        <begin position="127"/>
        <end position="463"/>
    </location>
</feature>
<dbReference type="InterPro" id="IPR045886">
    <property type="entry name" value="ThiF/MoeB/HesA"/>
</dbReference>
<dbReference type="Gene3D" id="3.40.50.720">
    <property type="entry name" value="NAD(P)-binding Rossmann-like Domain"/>
    <property type="match status" value="1"/>
</dbReference>
<evidence type="ECO:0000256" key="1">
    <source>
        <dbReference type="ARBA" id="ARBA00004123"/>
    </source>
</evidence>
<comment type="caution">
    <text evidence="9">The sequence shown here is derived from an EMBL/GenBank/DDBJ whole genome shotgun (WGS) entry which is preliminary data.</text>
</comment>
<evidence type="ECO:0000259" key="8">
    <source>
        <dbReference type="Pfam" id="PF00899"/>
    </source>
</evidence>
<dbReference type="Pfam" id="PF00899">
    <property type="entry name" value="ThiF"/>
    <property type="match status" value="1"/>
</dbReference>
<dbReference type="AlphaFoldDB" id="A0A1G4BFM2"/>
<evidence type="ECO:0000313" key="9">
    <source>
        <dbReference type="EMBL" id="OHF00171.1"/>
    </source>
</evidence>
<dbReference type="GO" id="GO:0005737">
    <property type="term" value="C:cytoplasm"/>
    <property type="evidence" value="ECO:0007669"/>
    <property type="project" value="TreeGrafter"/>
</dbReference>